<evidence type="ECO:0000256" key="1">
    <source>
        <dbReference type="ARBA" id="ARBA00022980"/>
    </source>
</evidence>
<accession>A0A2M8L5N7</accession>
<reference evidence="6" key="1">
    <citation type="submission" date="2017-09" db="EMBL/GenBank/DDBJ databases">
        <title>Depth-based differentiation of microbial function through sediment-hosted aquifers and enrichment of novel symbionts in the deep terrestrial subsurface.</title>
        <authorList>
            <person name="Probst A.J."/>
            <person name="Ladd B."/>
            <person name="Jarett J.K."/>
            <person name="Geller-Mcgrath D.E."/>
            <person name="Sieber C.M.K."/>
            <person name="Emerson J.B."/>
            <person name="Anantharaman K."/>
            <person name="Thomas B.C."/>
            <person name="Malmstrom R."/>
            <person name="Stieglmeier M."/>
            <person name="Klingl A."/>
            <person name="Woyke T."/>
            <person name="Ryan C.M."/>
            <person name="Banfield J.F."/>
        </authorList>
    </citation>
    <scope>NUCLEOTIDE SEQUENCE [LARGE SCALE GENOMIC DNA]</scope>
</reference>
<dbReference type="InterPro" id="IPR023803">
    <property type="entry name" value="Ribosomal_bS16_dom_sf"/>
</dbReference>
<keyword evidence="1 5" id="KW-0689">Ribosomal protein</keyword>
<protein>
    <recommendedName>
        <fullName evidence="3">30S ribosomal protein S16</fullName>
    </recommendedName>
</protein>
<dbReference type="GO" id="GO:0003735">
    <property type="term" value="F:structural constituent of ribosome"/>
    <property type="evidence" value="ECO:0007669"/>
    <property type="project" value="InterPro"/>
</dbReference>
<dbReference type="NCBIfam" id="TIGR00002">
    <property type="entry name" value="S16"/>
    <property type="match status" value="1"/>
</dbReference>
<evidence type="ECO:0000256" key="2">
    <source>
        <dbReference type="ARBA" id="ARBA00023274"/>
    </source>
</evidence>
<feature type="non-terminal residue" evidence="5">
    <location>
        <position position="127"/>
    </location>
</feature>
<dbReference type="Proteomes" id="UP000229500">
    <property type="component" value="Unassembled WGS sequence"/>
</dbReference>
<organism evidence="5 6">
    <name type="scientific">Candidatus Shapirobacteria bacterium CG10_big_fil_rev_8_21_14_0_10_38_14</name>
    <dbReference type="NCBI Taxonomy" id="1974483"/>
    <lineage>
        <taxon>Bacteria</taxon>
        <taxon>Candidatus Shapironibacteriota</taxon>
    </lineage>
</organism>
<evidence type="ECO:0000313" key="5">
    <source>
        <dbReference type="EMBL" id="PJE69112.1"/>
    </source>
</evidence>
<dbReference type="Gene3D" id="3.30.1320.10">
    <property type="match status" value="1"/>
</dbReference>
<gene>
    <name evidence="5" type="primary">rpsP</name>
    <name evidence="5" type="ORF">COU96_01505</name>
</gene>
<dbReference type="SUPFAM" id="SSF54565">
    <property type="entry name" value="Ribosomal protein S16"/>
    <property type="match status" value="1"/>
</dbReference>
<dbReference type="GO" id="GO:0015935">
    <property type="term" value="C:small ribosomal subunit"/>
    <property type="evidence" value="ECO:0007669"/>
    <property type="project" value="TreeGrafter"/>
</dbReference>
<feature type="compositionally biased region" description="Basic residues" evidence="4">
    <location>
        <begin position="82"/>
        <end position="91"/>
    </location>
</feature>
<dbReference type="AlphaFoldDB" id="A0A2M8L5N7"/>
<dbReference type="EMBL" id="PFEL01000057">
    <property type="protein sequence ID" value="PJE69112.1"/>
    <property type="molecule type" value="Genomic_DNA"/>
</dbReference>
<name>A0A2M8L5N7_9BACT</name>
<evidence type="ECO:0000313" key="6">
    <source>
        <dbReference type="Proteomes" id="UP000229500"/>
    </source>
</evidence>
<dbReference type="Pfam" id="PF00886">
    <property type="entry name" value="Ribosomal_S16"/>
    <property type="match status" value="1"/>
</dbReference>
<evidence type="ECO:0000256" key="3">
    <source>
        <dbReference type="ARBA" id="ARBA00035310"/>
    </source>
</evidence>
<dbReference type="InterPro" id="IPR000307">
    <property type="entry name" value="Ribosomal_bS16"/>
</dbReference>
<dbReference type="PANTHER" id="PTHR12919:SF20">
    <property type="entry name" value="SMALL RIBOSOMAL SUBUNIT PROTEIN BS16M"/>
    <property type="match status" value="1"/>
</dbReference>
<comment type="caution">
    <text evidence="5">The sequence shown here is derived from an EMBL/GenBank/DDBJ whole genome shotgun (WGS) entry which is preliminary data.</text>
</comment>
<feature type="region of interest" description="Disordered" evidence="4">
    <location>
        <begin position="77"/>
        <end position="127"/>
    </location>
</feature>
<proteinExistence type="inferred from homology"/>
<dbReference type="PANTHER" id="PTHR12919">
    <property type="entry name" value="30S RIBOSOMAL PROTEIN S16"/>
    <property type="match status" value="1"/>
</dbReference>
<keyword evidence="2" id="KW-0687">Ribonucleoprotein</keyword>
<evidence type="ECO:0000256" key="4">
    <source>
        <dbReference type="SAM" id="MobiDB-lite"/>
    </source>
</evidence>
<feature type="compositionally biased region" description="Basic and acidic residues" evidence="4">
    <location>
        <begin position="100"/>
        <end position="127"/>
    </location>
</feature>
<dbReference type="HAMAP" id="MF_00385">
    <property type="entry name" value="Ribosomal_bS16"/>
    <property type="match status" value="1"/>
</dbReference>
<dbReference type="GO" id="GO:0006412">
    <property type="term" value="P:translation"/>
    <property type="evidence" value="ECO:0007669"/>
    <property type="project" value="InterPro"/>
</dbReference>
<sequence length="127" mass="14413">MLVIRLFRIGKKNQPSFKIVVTDKKNPSRGGRFVEEVGAYNPVTKEKVLKKERIQYWLGQGVQPSPTVHNLLVKEGILTGKKVPKHKKSKKKETAPTTEKPVEVPKPEEKPTEKPKEEVPKEAKPPE</sequence>
<dbReference type="GO" id="GO:0005737">
    <property type="term" value="C:cytoplasm"/>
    <property type="evidence" value="ECO:0007669"/>
    <property type="project" value="UniProtKB-ARBA"/>
</dbReference>